<comment type="caution">
    <text evidence="1">The sequence shown here is derived from an EMBL/GenBank/DDBJ whole genome shotgun (WGS) entry which is preliminary data.</text>
</comment>
<dbReference type="EMBL" id="CAJVQB010022891">
    <property type="protein sequence ID" value="CAG8800605.1"/>
    <property type="molecule type" value="Genomic_DNA"/>
</dbReference>
<evidence type="ECO:0000313" key="2">
    <source>
        <dbReference type="Proteomes" id="UP000789901"/>
    </source>
</evidence>
<organism evidence="1 2">
    <name type="scientific">Gigaspora margarita</name>
    <dbReference type="NCBI Taxonomy" id="4874"/>
    <lineage>
        <taxon>Eukaryota</taxon>
        <taxon>Fungi</taxon>
        <taxon>Fungi incertae sedis</taxon>
        <taxon>Mucoromycota</taxon>
        <taxon>Glomeromycotina</taxon>
        <taxon>Glomeromycetes</taxon>
        <taxon>Diversisporales</taxon>
        <taxon>Gigasporaceae</taxon>
        <taxon>Gigaspora</taxon>
    </lineage>
</organism>
<protein>
    <submittedName>
        <fullName evidence="1">13865_t:CDS:1</fullName>
    </submittedName>
</protein>
<sequence>MPKIQFRSNPIAKFIYNQDIGDLLYLANNNNSSTNNKNLFLTKFAEMGRNGSFKNKKVFEGLCYIMVQIADHRQYKKGLQNFKYSDQFSDFVVILASLIQVKRLANTIKYTGPIIALSDNTKIKERLGFFSLFGCVVGSTLLTELTRVSTYKDIYQIVDMIKSHNAIASQVHVYLLQVNITISEGDDFSEGCLQLALILDSTQQSRNLSIEIDVDVDIRVVNRMLKVFELVNQRCRHEAYTSQRMERRVAGFFTSAPNNRYSSLV</sequence>
<keyword evidence="2" id="KW-1185">Reference proteome</keyword>
<reference evidence="1 2" key="1">
    <citation type="submission" date="2021-06" db="EMBL/GenBank/DDBJ databases">
        <authorList>
            <person name="Kallberg Y."/>
            <person name="Tangrot J."/>
            <person name="Rosling A."/>
        </authorList>
    </citation>
    <scope>NUCLEOTIDE SEQUENCE [LARGE SCALE GENOMIC DNA]</scope>
    <source>
        <strain evidence="1 2">120-4 pot B 10/14</strain>
    </source>
</reference>
<accession>A0ABN7VV48</accession>
<name>A0ABN7VV48_GIGMA</name>
<gene>
    <name evidence="1" type="ORF">GMARGA_LOCUS23005</name>
</gene>
<evidence type="ECO:0000313" key="1">
    <source>
        <dbReference type="EMBL" id="CAG8800605.1"/>
    </source>
</evidence>
<proteinExistence type="predicted"/>
<dbReference type="Proteomes" id="UP000789901">
    <property type="component" value="Unassembled WGS sequence"/>
</dbReference>